<comment type="caution">
    <text evidence="3">The sequence shown here is derived from an EMBL/GenBank/DDBJ whole genome shotgun (WGS) entry which is preliminary data.</text>
</comment>
<protein>
    <submittedName>
        <fullName evidence="3">Stress responsive alpha/beta barrel protein</fullName>
    </submittedName>
</protein>
<dbReference type="InterPro" id="IPR011008">
    <property type="entry name" value="Dimeric_a/b-barrel"/>
</dbReference>
<dbReference type="OrthoDB" id="9808130at2"/>
<accession>A0A315ZI23</accession>
<dbReference type="Proteomes" id="UP000245535">
    <property type="component" value="Unassembled WGS sequence"/>
</dbReference>
<feature type="domain" description="Stress-response A/B barrel" evidence="2">
    <location>
        <begin position="2"/>
        <end position="95"/>
    </location>
</feature>
<comment type="subunit">
    <text evidence="1">Homodimer.</text>
</comment>
<dbReference type="SMART" id="SM00886">
    <property type="entry name" value="Dabb"/>
    <property type="match status" value="1"/>
</dbReference>
<organism evidence="3 4">
    <name type="scientific">Sediminitomix flava</name>
    <dbReference type="NCBI Taxonomy" id="379075"/>
    <lineage>
        <taxon>Bacteria</taxon>
        <taxon>Pseudomonadati</taxon>
        <taxon>Bacteroidota</taxon>
        <taxon>Cytophagia</taxon>
        <taxon>Cytophagales</taxon>
        <taxon>Flammeovirgaceae</taxon>
        <taxon>Sediminitomix</taxon>
    </lineage>
</organism>
<dbReference type="EMBL" id="QGDO01000001">
    <property type="protein sequence ID" value="PWJ44468.1"/>
    <property type="molecule type" value="Genomic_DNA"/>
</dbReference>
<dbReference type="PANTHER" id="PTHR33178:SF10">
    <property type="entry name" value="STRESS-RESPONSE A_B BARREL DOMAIN-CONTAINING PROTEIN"/>
    <property type="match status" value="1"/>
</dbReference>
<gene>
    <name evidence="3" type="ORF">BC781_101839</name>
</gene>
<evidence type="ECO:0000256" key="1">
    <source>
        <dbReference type="ARBA" id="ARBA00011738"/>
    </source>
</evidence>
<dbReference type="Pfam" id="PF07876">
    <property type="entry name" value="Dabb"/>
    <property type="match status" value="1"/>
</dbReference>
<evidence type="ECO:0000259" key="2">
    <source>
        <dbReference type="PROSITE" id="PS51502"/>
    </source>
</evidence>
<dbReference type="PROSITE" id="PS51502">
    <property type="entry name" value="S_R_A_B_BARREL"/>
    <property type="match status" value="1"/>
</dbReference>
<dbReference type="Gene3D" id="3.30.70.100">
    <property type="match status" value="1"/>
</dbReference>
<reference evidence="3 4" key="1">
    <citation type="submission" date="2018-03" db="EMBL/GenBank/DDBJ databases">
        <title>Genomic Encyclopedia of Archaeal and Bacterial Type Strains, Phase II (KMG-II): from individual species to whole genera.</title>
        <authorList>
            <person name="Goeker M."/>
        </authorList>
    </citation>
    <scope>NUCLEOTIDE SEQUENCE [LARGE SCALE GENOMIC DNA]</scope>
    <source>
        <strain evidence="3 4">DSM 28229</strain>
    </source>
</reference>
<dbReference type="AlphaFoldDB" id="A0A315ZI23"/>
<dbReference type="SUPFAM" id="SSF54909">
    <property type="entry name" value="Dimeric alpha+beta barrel"/>
    <property type="match status" value="1"/>
</dbReference>
<evidence type="ECO:0000313" key="3">
    <source>
        <dbReference type="EMBL" id="PWJ44468.1"/>
    </source>
</evidence>
<dbReference type="InterPro" id="IPR044662">
    <property type="entry name" value="HS1/DABB1-like"/>
</dbReference>
<proteinExistence type="predicted"/>
<keyword evidence="4" id="KW-1185">Reference proteome</keyword>
<evidence type="ECO:0000313" key="4">
    <source>
        <dbReference type="Proteomes" id="UP000245535"/>
    </source>
</evidence>
<name>A0A315ZI23_SEDFL</name>
<dbReference type="PANTHER" id="PTHR33178">
    <property type="match status" value="1"/>
</dbReference>
<sequence>MVVHTVLMKIKEGTPQEKVDALIQALKDLKGKVPTLVEMNAGYNFSDRSQGFSVMLNSIFDDKEGLAVYASHPDHVDVLENHIKPILAELVVGDIEY</sequence>
<dbReference type="InterPro" id="IPR013097">
    <property type="entry name" value="Dabb"/>
</dbReference>
<dbReference type="RefSeq" id="WP_109615958.1">
    <property type="nucleotide sequence ID" value="NZ_QGDO01000001.1"/>
</dbReference>